<evidence type="ECO:0000256" key="1">
    <source>
        <dbReference type="ARBA" id="ARBA00004496"/>
    </source>
</evidence>
<comment type="subunit">
    <text evidence="3">Monomer or homodimer.</text>
</comment>
<dbReference type="OrthoDB" id="809632at2759"/>
<sequence length="345" mass="37893">MVKAKQWILKKQFSGTPKRTDVEIEEIMLPQLKDGEVLTECLVISVDPYQRLFVTHSKVSVGDVMYAEQVAKVIDSKHPDFPIGTHVTTFAGWTTHSIQTADKLTKIPDYPRDIPVSLALGILGMPGLTAYYGLLEVGKIKEGETVYVNAAAGAVGTIVGQIAKLKGCKVIGSAGSDKKVKYLKDELGFDEAFNYKTISDLPNLDKTLKRLIPQGIDVFFDNVGGGAFAVVMDNMNKKGRVALCGAISTYNDEDRYRLAIPNFTTSCGFQNVTIEGFTGWGFMELDMDNVALKEMISWVLGGKLKYPGHNFKGFENTFTAFLSLFSGDNVGKVLVDVKKCHLSQH</sequence>
<evidence type="ECO:0000256" key="10">
    <source>
        <dbReference type="ARBA" id="ARBA00022832"/>
    </source>
</evidence>
<evidence type="ECO:0000256" key="33">
    <source>
        <dbReference type="ARBA" id="ARBA00049179"/>
    </source>
</evidence>
<comment type="catalytic activity">
    <reaction evidence="23">
        <text>leukotriene B4 + NADP(+) = 12-oxo-leukotriene B4 + NADPH + H(+)</text>
        <dbReference type="Rhea" id="RHEA:50608"/>
        <dbReference type="ChEBI" id="CHEBI:15378"/>
        <dbReference type="ChEBI" id="CHEBI:57461"/>
        <dbReference type="ChEBI" id="CHEBI:57783"/>
        <dbReference type="ChEBI" id="CHEBI:58349"/>
        <dbReference type="ChEBI" id="CHEBI:133309"/>
    </reaction>
    <physiologicalReaction direction="left-to-right" evidence="23">
        <dbReference type="Rhea" id="RHEA:50609"/>
    </physiologicalReaction>
</comment>
<evidence type="ECO:0000256" key="2">
    <source>
        <dbReference type="ARBA" id="ARBA00010460"/>
    </source>
</evidence>
<evidence type="ECO:0000256" key="7">
    <source>
        <dbReference type="ARBA" id="ARBA00022490"/>
    </source>
</evidence>
<dbReference type="Pfam" id="PF16884">
    <property type="entry name" value="ADH_N_2"/>
    <property type="match status" value="1"/>
</dbReference>
<evidence type="ECO:0000256" key="19">
    <source>
        <dbReference type="ARBA" id="ARBA00033119"/>
    </source>
</evidence>
<evidence type="ECO:0000256" key="22">
    <source>
        <dbReference type="ARBA" id="ARBA00047742"/>
    </source>
</evidence>
<evidence type="ECO:0000256" key="20">
    <source>
        <dbReference type="ARBA" id="ARBA00047461"/>
    </source>
</evidence>
<comment type="catalytic activity">
    <reaction evidence="21">
        <text>decanal + NADP(+) = (2E)-decenal + NADPH + H(+)</text>
        <dbReference type="Rhea" id="RHEA:50612"/>
        <dbReference type="ChEBI" id="CHEBI:15378"/>
        <dbReference type="ChEBI" id="CHEBI:31457"/>
        <dbReference type="ChEBI" id="CHEBI:57783"/>
        <dbReference type="ChEBI" id="CHEBI:58349"/>
        <dbReference type="ChEBI" id="CHEBI:133455"/>
    </reaction>
    <physiologicalReaction direction="right-to-left" evidence="21">
        <dbReference type="Rhea" id="RHEA:50614"/>
    </physiologicalReaction>
</comment>
<evidence type="ECO:0000256" key="26">
    <source>
        <dbReference type="ARBA" id="ARBA00048066"/>
    </source>
</evidence>
<comment type="catalytic activity">
    <reaction evidence="20">
        <text>octanal + NADP(+) = (2E)-octenal + NADPH + H(+)</text>
        <dbReference type="Rhea" id="RHEA:50780"/>
        <dbReference type="ChEBI" id="CHEBI:15378"/>
        <dbReference type="ChEBI" id="CHEBI:17935"/>
        <dbReference type="ChEBI" id="CHEBI:57783"/>
        <dbReference type="ChEBI" id="CHEBI:58349"/>
        <dbReference type="ChEBI" id="CHEBI:61748"/>
    </reaction>
    <physiologicalReaction direction="right-to-left" evidence="20">
        <dbReference type="Rhea" id="RHEA:50782"/>
    </physiologicalReaction>
</comment>
<dbReference type="SUPFAM" id="SSF50129">
    <property type="entry name" value="GroES-like"/>
    <property type="match status" value="1"/>
</dbReference>
<dbReference type="InterPro" id="IPR014190">
    <property type="entry name" value="PTGR1"/>
</dbReference>
<comment type="catalytic activity">
    <reaction evidence="24">
        <text>13,14-dihydro-15-oxo-prostaglandin F1alpha + NADP(+) = 15-oxoprostaglandin F1alpha + NADPH + H(+)</text>
        <dbReference type="Rhea" id="RHEA:50592"/>
        <dbReference type="ChEBI" id="CHEBI:15378"/>
        <dbReference type="ChEBI" id="CHEBI:57783"/>
        <dbReference type="ChEBI" id="CHEBI:58349"/>
        <dbReference type="ChEBI" id="CHEBI:79072"/>
        <dbReference type="ChEBI" id="CHEBI:133411"/>
    </reaction>
    <physiologicalReaction direction="right-to-left" evidence="24">
        <dbReference type="Rhea" id="RHEA:50594"/>
    </physiologicalReaction>
</comment>
<comment type="catalytic activity">
    <reaction evidence="30">
        <text>6-trans-leukotriene B4 + NADP(+) = 12-oxo-(5S)-hydroxy-(6E,8E,10E,14Z)-eicosatetraenoate + NADPH + H(+)</text>
        <dbReference type="Rhea" id="RHEA:51204"/>
        <dbReference type="ChEBI" id="CHEBI:15378"/>
        <dbReference type="ChEBI" id="CHEBI:57783"/>
        <dbReference type="ChEBI" id="CHEBI:58349"/>
        <dbReference type="ChEBI" id="CHEBI:90723"/>
        <dbReference type="ChEBI" id="CHEBI:133974"/>
    </reaction>
    <physiologicalReaction direction="left-to-right" evidence="30">
        <dbReference type="Rhea" id="RHEA:51205"/>
    </physiologicalReaction>
</comment>
<evidence type="ECO:0000256" key="27">
    <source>
        <dbReference type="ARBA" id="ARBA00048290"/>
    </source>
</evidence>
<dbReference type="InterPro" id="IPR020843">
    <property type="entry name" value="ER"/>
</dbReference>
<evidence type="ECO:0000256" key="30">
    <source>
        <dbReference type="ARBA" id="ARBA00048953"/>
    </source>
</evidence>
<keyword evidence="15" id="KW-0379">Hydroxylation</keyword>
<evidence type="ECO:0000256" key="21">
    <source>
        <dbReference type="ARBA" id="ARBA00047617"/>
    </source>
</evidence>
<comment type="catalytic activity">
    <reaction evidence="34">
        <text>hexanal + NADP(+) = (E)-hex-2-enal + NADPH + H(+)</text>
        <dbReference type="Rhea" id="RHEA:50776"/>
        <dbReference type="ChEBI" id="CHEBI:15378"/>
        <dbReference type="ChEBI" id="CHEBI:28913"/>
        <dbReference type="ChEBI" id="CHEBI:57783"/>
        <dbReference type="ChEBI" id="CHEBI:58349"/>
        <dbReference type="ChEBI" id="CHEBI:88528"/>
    </reaction>
    <physiologicalReaction direction="right-to-left" evidence="34">
        <dbReference type="Rhea" id="RHEA:50778"/>
    </physiologicalReaction>
</comment>
<comment type="similarity">
    <text evidence="2">Belongs to the NADP-dependent oxidoreductase L4BD family.</text>
</comment>
<keyword evidence="7" id="KW-0963">Cytoplasm</keyword>
<comment type="catalytic activity">
    <reaction evidence="31">
        <text>(5S,12S)-dihydroxy-(6E,10E,12E,14Z)-eicosatetraenoate + NADP(+) = 12-oxo-(5S)-hydroxy-(6E,8E,10E,14Z)-eicosatetraenoate + NADPH + H(+)</text>
        <dbReference type="Rhea" id="RHEA:51212"/>
        <dbReference type="ChEBI" id="CHEBI:15378"/>
        <dbReference type="ChEBI" id="CHEBI:57783"/>
        <dbReference type="ChEBI" id="CHEBI:58349"/>
        <dbReference type="ChEBI" id="CHEBI:133974"/>
        <dbReference type="ChEBI" id="CHEBI:133975"/>
    </reaction>
    <physiologicalReaction direction="left-to-right" evidence="31">
        <dbReference type="Rhea" id="RHEA:51213"/>
    </physiologicalReaction>
</comment>
<keyword evidence="13" id="KW-0560">Oxidoreductase</keyword>
<dbReference type="GO" id="GO:0006693">
    <property type="term" value="P:prostaglandin metabolic process"/>
    <property type="evidence" value="ECO:0007669"/>
    <property type="project" value="UniProtKB-KW"/>
</dbReference>
<feature type="domain" description="Enoyl reductase (ER)" evidence="35">
    <location>
        <begin position="15"/>
        <end position="335"/>
    </location>
</feature>
<evidence type="ECO:0000259" key="35">
    <source>
        <dbReference type="SMART" id="SM00829"/>
    </source>
</evidence>
<dbReference type="EC" id="1.3.1.48" evidence="4"/>
<keyword evidence="11" id="KW-0521">NADP</keyword>
<keyword evidence="12" id="KW-0007">Acetylation</keyword>
<evidence type="ECO:0000256" key="8">
    <source>
        <dbReference type="ARBA" id="ARBA00022501"/>
    </source>
</evidence>
<dbReference type="Pfam" id="PF00107">
    <property type="entry name" value="ADH_zinc_N"/>
    <property type="match status" value="1"/>
</dbReference>
<comment type="catalytic activity">
    <reaction evidence="29">
        <text>20-hydroxy-leukotriene B4 + NADP(+) = 12-oxo-20-hydroxy-leukotriene B4 + NADPH + H(+)</text>
        <dbReference type="Rhea" id="RHEA:51208"/>
        <dbReference type="ChEBI" id="CHEBI:15378"/>
        <dbReference type="ChEBI" id="CHEBI:57460"/>
        <dbReference type="ChEBI" id="CHEBI:57783"/>
        <dbReference type="ChEBI" id="CHEBI:58349"/>
        <dbReference type="ChEBI" id="CHEBI:133346"/>
    </reaction>
    <physiologicalReaction direction="left-to-right" evidence="29">
        <dbReference type="Rhea" id="RHEA:51209"/>
    </physiologicalReaction>
</comment>
<keyword evidence="37" id="KW-1185">Reference proteome</keyword>
<dbReference type="FunFam" id="3.40.50.720:FF:000121">
    <property type="entry name" value="Prostaglandin reductase 2"/>
    <property type="match status" value="1"/>
</dbReference>
<comment type="catalytic activity">
    <reaction evidence="28">
        <text>4-hydroxynonanal + NADP(+) = (E)-4-hydroxynon-2-enal + NADPH + H(+)</text>
        <dbReference type="Rhea" id="RHEA:64736"/>
        <dbReference type="ChEBI" id="CHEBI:15378"/>
        <dbReference type="ChEBI" id="CHEBI:57783"/>
        <dbReference type="ChEBI" id="CHEBI:58349"/>
        <dbReference type="ChEBI" id="CHEBI:58968"/>
        <dbReference type="ChEBI" id="CHEBI:156112"/>
    </reaction>
    <physiologicalReaction direction="right-to-left" evidence="28">
        <dbReference type="Rhea" id="RHEA:64738"/>
    </physiologicalReaction>
</comment>
<dbReference type="Proteomes" id="UP001152320">
    <property type="component" value="Chromosome 19"/>
</dbReference>
<dbReference type="Gene3D" id="3.90.180.10">
    <property type="entry name" value="Medium-chain alcohol dehydrogenases, catalytic domain"/>
    <property type="match status" value="1"/>
</dbReference>
<evidence type="ECO:0000256" key="15">
    <source>
        <dbReference type="ARBA" id="ARBA00023278"/>
    </source>
</evidence>
<keyword evidence="14" id="KW-0443">Lipid metabolism</keyword>
<keyword evidence="8" id="KW-0644">Prostaglandin metabolism</keyword>
<organism evidence="36 37">
    <name type="scientific">Holothuria leucospilota</name>
    <name type="common">Black long sea cucumber</name>
    <name type="synonym">Mertensiothuria leucospilota</name>
    <dbReference type="NCBI Taxonomy" id="206669"/>
    <lineage>
        <taxon>Eukaryota</taxon>
        <taxon>Metazoa</taxon>
        <taxon>Echinodermata</taxon>
        <taxon>Eleutherozoa</taxon>
        <taxon>Echinozoa</taxon>
        <taxon>Holothuroidea</taxon>
        <taxon>Aspidochirotacea</taxon>
        <taxon>Aspidochirotida</taxon>
        <taxon>Holothuriidae</taxon>
        <taxon>Holothuria</taxon>
    </lineage>
</organism>
<dbReference type="AlphaFoldDB" id="A0A9Q0YJ34"/>
<dbReference type="Gene3D" id="3.40.50.720">
    <property type="entry name" value="NAD(P)-binding Rossmann-like Domain"/>
    <property type="match status" value="1"/>
</dbReference>
<dbReference type="InterPro" id="IPR041694">
    <property type="entry name" value="ADH_N_2"/>
</dbReference>
<dbReference type="SMART" id="SM00829">
    <property type="entry name" value="PKS_ER"/>
    <property type="match status" value="1"/>
</dbReference>
<evidence type="ECO:0000256" key="3">
    <source>
        <dbReference type="ARBA" id="ARBA00011852"/>
    </source>
</evidence>
<proteinExistence type="inferred from homology"/>
<evidence type="ECO:0000256" key="12">
    <source>
        <dbReference type="ARBA" id="ARBA00022990"/>
    </source>
</evidence>
<protein>
    <recommendedName>
        <fullName evidence="6">Prostaglandin reductase 1</fullName>
        <ecNumber evidence="4">1.3.1.48</ecNumber>
        <ecNumber evidence="5">1.3.1.74</ecNumber>
    </recommendedName>
    <alternativeName>
        <fullName evidence="19">15-oxoprostaglandin 13-reductase</fullName>
    </alternativeName>
    <alternativeName>
        <fullName evidence="17">Dithiolethione-inducible gene 1 protein</fullName>
    </alternativeName>
    <alternativeName>
        <fullName evidence="16">Leukotriene B4 12-hydroxydehydrogenase</fullName>
    </alternativeName>
    <alternativeName>
        <fullName evidence="18">NAD(P)H-dependent alkenal/one oxidoreductase</fullName>
    </alternativeName>
</protein>
<reference evidence="36" key="1">
    <citation type="submission" date="2021-10" db="EMBL/GenBank/DDBJ databases">
        <title>Tropical sea cucumber genome reveals ecological adaptation and Cuvierian tubules defense mechanism.</title>
        <authorList>
            <person name="Chen T."/>
        </authorList>
    </citation>
    <scope>NUCLEOTIDE SEQUENCE</scope>
    <source>
        <strain evidence="36">Nanhai2018</strain>
        <tissue evidence="36">Muscle</tissue>
    </source>
</reference>
<evidence type="ECO:0000313" key="36">
    <source>
        <dbReference type="EMBL" id="KAJ8023473.1"/>
    </source>
</evidence>
<dbReference type="GO" id="GO:0032440">
    <property type="term" value="F:2-alkenal reductase [NAD(P)H] activity"/>
    <property type="evidence" value="ECO:0007669"/>
    <property type="project" value="UniProtKB-EC"/>
</dbReference>
<evidence type="ECO:0000256" key="11">
    <source>
        <dbReference type="ARBA" id="ARBA00022857"/>
    </source>
</evidence>
<dbReference type="PANTHER" id="PTHR43205">
    <property type="entry name" value="PROSTAGLANDIN REDUCTASE"/>
    <property type="match status" value="1"/>
</dbReference>
<comment type="catalytic activity">
    <reaction evidence="25">
        <text>dodecanal + NADP(+) = (2E)-dodecenal + NADPH + H(+)</text>
        <dbReference type="Rhea" id="RHEA:50784"/>
        <dbReference type="ChEBI" id="CHEBI:15378"/>
        <dbReference type="ChEBI" id="CHEBI:27836"/>
        <dbReference type="ChEBI" id="CHEBI:57783"/>
        <dbReference type="ChEBI" id="CHEBI:58349"/>
        <dbReference type="ChEBI" id="CHEBI:133741"/>
    </reaction>
    <physiologicalReaction direction="right-to-left" evidence="25">
        <dbReference type="Rhea" id="RHEA:50786"/>
    </physiologicalReaction>
</comment>
<evidence type="ECO:0000256" key="24">
    <source>
        <dbReference type="ARBA" id="ARBA00047878"/>
    </source>
</evidence>
<evidence type="ECO:0000256" key="17">
    <source>
        <dbReference type="ARBA" id="ARBA00032255"/>
    </source>
</evidence>
<dbReference type="EC" id="1.3.1.74" evidence="5"/>
<evidence type="ECO:0000256" key="32">
    <source>
        <dbReference type="ARBA" id="ARBA00049070"/>
    </source>
</evidence>
<comment type="catalytic activity">
    <reaction evidence="32">
        <text>13,14-dihydro-15-oxo-prostaglandin E1 + NADP(+) = 15-oxoprostaglandin E1 + NADPH + H(+)</text>
        <dbReference type="Rhea" id="RHEA:50584"/>
        <dbReference type="ChEBI" id="CHEBI:15378"/>
        <dbReference type="ChEBI" id="CHEBI:57401"/>
        <dbReference type="ChEBI" id="CHEBI:57783"/>
        <dbReference type="ChEBI" id="CHEBI:58349"/>
        <dbReference type="ChEBI" id="CHEBI:133408"/>
    </reaction>
    <physiologicalReaction direction="right-to-left" evidence="32">
        <dbReference type="Rhea" id="RHEA:50586"/>
    </physiologicalReaction>
</comment>
<evidence type="ECO:0000313" key="37">
    <source>
        <dbReference type="Proteomes" id="UP001152320"/>
    </source>
</evidence>
<evidence type="ECO:0000256" key="14">
    <source>
        <dbReference type="ARBA" id="ARBA00023098"/>
    </source>
</evidence>
<comment type="catalytic activity">
    <reaction evidence="26">
        <text>nonan-2-one + NADP(+) = (3E)-nonen-2-one + NADPH + H(+)</text>
        <dbReference type="Rhea" id="RHEA:50616"/>
        <dbReference type="ChEBI" id="CHEBI:15378"/>
        <dbReference type="ChEBI" id="CHEBI:57783"/>
        <dbReference type="ChEBI" id="CHEBI:58349"/>
        <dbReference type="ChEBI" id="CHEBI:77927"/>
        <dbReference type="ChEBI" id="CHEBI:133457"/>
    </reaction>
    <physiologicalReaction direction="right-to-left" evidence="26">
        <dbReference type="Rhea" id="RHEA:50618"/>
    </physiologicalReaction>
</comment>
<evidence type="ECO:0000256" key="23">
    <source>
        <dbReference type="ARBA" id="ARBA00047871"/>
    </source>
</evidence>
<comment type="caution">
    <text evidence="36">The sequence shown here is derived from an EMBL/GenBank/DDBJ whole genome shotgun (WGS) entry which is preliminary data.</text>
</comment>
<dbReference type="GO" id="GO:0047522">
    <property type="term" value="F:15-oxoprostaglandin 13-reductase [NAD(P)+] activity"/>
    <property type="evidence" value="ECO:0007669"/>
    <property type="project" value="UniProtKB-EC"/>
</dbReference>
<dbReference type="InterPro" id="IPR013149">
    <property type="entry name" value="ADH-like_C"/>
</dbReference>
<evidence type="ECO:0000256" key="28">
    <source>
        <dbReference type="ARBA" id="ARBA00048387"/>
    </source>
</evidence>
<evidence type="ECO:0000256" key="31">
    <source>
        <dbReference type="ARBA" id="ARBA00049068"/>
    </source>
</evidence>
<evidence type="ECO:0000256" key="9">
    <source>
        <dbReference type="ARBA" id="ARBA00022553"/>
    </source>
</evidence>
<keyword evidence="9" id="KW-0597">Phosphoprotein</keyword>
<evidence type="ECO:0000256" key="6">
    <source>
        <dbReference type="ARBA" id="ARBA00020651"/>
    </source>
</evidence>
<dbReference type="InterPro" id="IPR011032">
    <property type="entry name" value="GroES-like_sf"/>
</dbReference>
<evidence type="ECO:0000256" key="29">
    <source>
        <dbReference type="ARBA" id="ARBA00048591"/>
    </source>
</evidence>
<evidence type="ECO:0000256" key="34">
    <source>
        <dbReference type="ARBA" id="ARBA00049368"/>
    </source>
</evidence>
<evidence type="ECO:0000256" key="4">
    <source>
        <dbReference type="ARBA" id="ARBA00011981"/>
    </source>
</evidence>
<evidence type="ECO:0000256" key="5">
    <source>
        <dbReference type="ARBA" id="ARBA00012410"/>
    </source>
</evidence>
<dbReference type="InterPro" id="IPR045010">
    <property type="entry name" value="MDR_fam"/>
</dbReference>
<dbReference type="InterPro" id="IPR036291">
    <property type="entry name" value="NAD(P)-bd_dom_sf"/>
</dbReference>
<comment type="catalytic activity">
    <reaction evidence="33">
        <text>an n-alkanal + NADP(+) = an alk-2-enal + NADPH + H(+)</text>
        <dbReference type="Rhea" id="RHEA:13737"/>
        <dbReference type="ChEBI" id="CHEBI:12834"/>
        <dbReference type="ChEBI" id="CHEBI:13757"/>
        <dbReference type="ChEBI" id="CHEBI:15378"/>
        <dbReference type="ChEBI" id="CHEBI:57783"/>
        <dbReference type="ChEBI" id="CHEBI:58349"/>
        <dbReference type="EC" id="1.3.1.74"/>
    </reaction>
    <physiologicalReaction direction="right-to-left" evidence="33">
        <dbReference type="Rhea" id="RHEA:13739"/>
    </physiologicalReaction>
</comment>
<gene>
    <name evidence="36" type="ORF">HOLleu_35928</name>
</gene>
<comment type="subcellular location">
    <subcellularLocation>
        <location evidence="1">Cytoplasm</location>
    </subcellularLocation>
</comment>
<comment type="catalytic activity">
    <reaction evidence="22">
        <text>pentan-2-one + NADP(+) = (E)-pent-3-en-2-one + NADPH + H(+)</text>
        <dbReference type="Rhea" id="RHEA:50788"/>
        <dbReference type="ChEBI" id="CHEBI:15378"/>
        <dbReference type="ChEBI" id="CHEBI:16472"/>
        <dbReference type="ChEBI" id="CHEBI:57783"/>
        <dbReference type="ChEBI" id="CHEBI:58349"/>
        <dbReference type="ChEBI" id="CHEBI:145276"/>
    </reaction>
    <physiologicalReaction direction="right-to-left" evidence="22">
        <dbReference type="Rhea" id="RHEA:50790"/>
    </physiologicalReaction>
</comment>
<dbReference type="CDD" id="cd08294">
    <property type="entry name" value="leukotriene_B4_DH_like"/>
    <property type="match status" value="1"/>
</dbReference>
<dbReference type="GO" id="GO:0005737">
    <property type="term" value="C:cytoplasm"/>
    <property type="evidence" value="ECO:0007669"/>
    <property type="project" value="UniProtKB-SubCell"/>
</dbReference>
<evidence type="ECO:0000256" key="16">
    <source>
        <dbReference type="ARBA" id="ARBA00031851"/>
    </source>
</evidence>
<evidence type="ECO:0000256" key="13">
    <source>
        <dbReference type="ARBA" id="ARBA00023002"/>
    </source>
</evidence>
<comment type="catalytic activity">
    <reaction evidence="27">
        <text>13,14-dihydro-15-oxo-PGF2alpha + NADP(+) = 15-oxoprostaglandin F2alpha + NADPH + H(+)</text>
        <dbReference type="Rhea" id="RHEA:50588"/>
        <dbReference type="ChEBI" id="CHEBI:15378"/>
        <dbReference type="ChEBI" id="CHEBI:57783"/>
        <dbReference type="ChEBI" id="CHEBI:58349"/>
        <dbReference type="ChEBI" id="CHEBI:133374"/>
        <dbReference type="ChEBI" id="CHEBI:133409"/>
    </reaction>
    <physiologicalReaction direction="right-to-left" evidence="27">
        <dbReference type="Rhea" id="RHEA:50590"/>
    </physiologicalReaction>
</comment>
<evidence type="ECO:0000256" key="25">
    <source>
        <dbReference type="ARBA" id="ARBA00047903"/>
    </source>
</evidence>
<evidence type="ECO:0000256" key="18">
    <source>
        <dbReference type="ARBA" id="ARBA00032297"/>
    </source>
</evidence>
<name>A0A9Q0YJ34_HOLLE</name>
<accession>A0A9Q0YJ34</accession>
<dbReference type="EMBL" id="JAIZAY010000019">
    <property type="protein sequence ID" value="KAJ8023473.1"/>
    <property type="molecule type" value="Genomic_DNA"/>
</dbReference>
<dbReference type="PANTHER" id="PTHR43205:SF7">
    <property type="entry name" value="PROSTAGLANDIN REDUCTASE 1"/>
    <property type="match status" value="1"/>
</dbReference>
<dbReference type="SUPFAM" id="SSF51735">
    <property type="entry name" value="NAD(P)-binding Rossmann-fold domains"/>
    <property type="match status" value="1"/>
</dbReference>
<keyword evidence="10" id="KW-0276">Fatty acid metabolism</keyword>